<protein>
    <recommendedName>
        <fullName evidence="1">Spermatogenesis-associated protein 20-like TRX domain-containing protein</fullName>
    </recommendedName>
</protein>
<organism evidence="2 3">
    <name type="scientific">Anaerobacillus alkalidiazotrophicus</name>
    <dbReference type="NCBI Taxonomy" id="472963"/>
    <lineage>
        <taxon>Bacteria</taxon>
        <taxon>Bacillati</taxon>
        <taxon>Bacillota</taxon>
        <taxon>Bacilli</taxon>
        <taxon>Bacillales</taxon>
        <taxon>Bacillaceae</taxon>
        <taxon>Anaerobacillus</taxon>
    </lineage>
</organism>
<dbReference type="InterPro" id="IPR024705">
    <property type="entry name" value="Ssp411"/>
</dbReference>
<comment type="caution">
    <text evidence="2">The sequence shown here is derived from an EMBL/GenBank/DDBJ whole genome shotgun (WGS) entry which is preliminary data.</text>
</comment>
<dbReference type="InterPro" id="IPR004879">
    <property type="entry name" value="Ssp411-like_TRX"/>
</dbReference>
<gene>
    <name evidence="2" type="ORF">BKP45_14505</name>
</gene>
<dbReference type="Pfam" id="PF03190">
    <property type="entry name" value="Thioredox_DsbH"/>
    <property type="match status" value="1"/>
</dbReference>
<dbReference type="InterPro" id="IPR036249">
    <property type="entry name" value="Thioredoxin-like_sf"/>
</dbReference>
<feature type="domain" description="Spermatogenesis-associated protein 20-like TRX" evidence="1">
    <location>
        <begin position="15"/>
        <end position="157"/>
    </location>
</feature>
<name>A0A1S2M4Y9_9BACI</name>
<dbReference type="RefSeq" id="WP_071390415.1">
    <property type="nucleotide sequence ID" value="NZ_MLQS01000023.1"/>
</dbReference>
<evidence type="ECO:0000313" key="2">
    <source>
        <dbReference type="EMBL" id="OIJ18937.1"/>
    </source>
</evidence>
<sequence length="160" mass="18675">MQSYLEEDRHSADYNWLVQSKSPYLKKHETNPVNWLEWSNEAFEKARREGKLVFISIGDTTCHLCSVMAHELFEDEEVAKILNKKFVSIKVDREERPDINNIYIRACQINTDYIDCPLSVFLTSEKQPLYVGTYIPKLSRNGITGFIDVITKLYDKYTIG</sequence>
<dbReference type="Proteomes" id="UP000180057">
    <property type="component" value="Unassembled WGS sequence"/>
</dbReference>
<dbReference type="STRING" id="472963.BKP45_14505"/>
<keyword evidence="3" id="KW-1185">Reference proteome</keyword>
<dbReference type="PANTHER" id="PTHR42899">
    <property type="entry name" value="SPERMATOGENESIS-ASSOCIATED PROTEIN 20"/>
    <property type="match status" value="1"/>
</dbReference>
<reference evidence="2 3" key="1">
    <citation type="submission" date="2016-10" db="EMBL/GenBank/DDBJ databases">
        <title>Draft genome sequences of four alkaliphilic bacteria belonging to the Anaerobacillus genus.</title>
        <authorList>
            <person name="Bassil N.M."/>
            <person name="Lloyd J.R."/>
        </authorList>
    </citation>
    <scope>NUCLEOTIDE SEQUENCE [LARGE SCALE GENOMIC DNA]</scope>
    <source>
        <strain evidence="2 3">DSM 22531</strain>
    </source>
</reference>
<dbReference type="Gene3D" id="3.40.30.10">
    <property type="entry name" value="Glutaredoxin"/>
    <property type="match status" value="1"/>
</dbReference>
<dbReference type="OrthoDB" id="9762614at2"/>
<evidence type="ECO:0000313" key="3">
    <source>
        <dbReference type="Proteomes" id="UP000180057"/>
    </source>
</evidence>
<dbReference type="SUPFAM" id="SSF52833">
    <property type="entry name" value="Thioredoxin-like"/>
    <property type="match status" value="1"/>
</dbReference>
<proteinExistence type="predicted"/>
<dbReference type="AlphaFoldDB" id="A0A1S2M4Y9"/>
<evidence type="ECO:0000259" key="1">
    <source>
        <dbReference type="Pfam" id="PF03190"/>
    </source>
</evidence>
<accession>A0A1S2M4Y9</accession>
<dbReference type="PANTHER" id="PTHR42899:SF1">
    <property type="entry name" value="SPERMATOGENESIS-ASSOCIATED PROTEIN 20"/>
    <property type="match status" value="1"/>
</dbReference>
<dbReference type="EMBL" id="MLQS01000023">
    <property type="protein sequence ID" value="OIJ18937.1"/>
    <property type="molecule type" value="Genomic_DNA"/>
</dbReference>